<feature type="compositionally biased region" description="Basic and acidic residues" evidence="1">
    <location>
        <begin position="12"/>
        <end position="23"/>
    </location>
</feature>
<accession>A0A067DEM8</accession>
<evidence type="ECO:0000313" key="2">
    <source>
        <dbReference type="EMBL" id="KDO37487.1"/>
    </source>
</evidence>
<dbReference type="AlphaFoldDB" id="A0A067DEM8"/>
<dbReference type="EMBL" id="KK790520">
    <property type="protein sequence ID" value="KDO37487.1"/>
    <property type="molecule type" value="Genomic_DNA"/>
</dbReference>
<dbReference type="Proteomes" id="UP000027120">
    <property type="component" value="Unassembled WGS sequence"/>
</dbReference>
<name>A0A067DEM8_CITSI</name>
<evidence type="ECO:0000256" key="1">
    <source>
        <dbReference type="SAM" id="MobiDB-lite"/>
    </source>
</evidence>
<feature type="region of interest" description="Disordered" evidence="1">
    <location>
        <begin position="79"/>
        <end position="99"/>
    </location>
</feature>
<feature type="compositionally biased region" description="Basic residues" evidence="1">
    <location>
        <begin position="89"/>
        <end position="99"/>
    </location>
</feature>
<organism evidence="2 3">
    <name type="scientific">Citrus sinensis</name>
    <name type="common">Sweet orange</name>
    <name type="synonym">Citrus aurantium var. sinensis</name>
    <dbReference type="NCBI Taxonomy" id="2711"/>
    <lineage>
        <taxon>Eukaryota</taxon>
        <taxon>Viridiplantae</taxon>
        <taxon>Streptophyta</taxon>
        <taxon>Embryophyta</taxon>
        <taxon>Tracheophyta</taxon>
        <taxon>Spermatophyta</taxon>
        <taxon>Magnoliopsida</taxon>
        <taxon>eudicotyledons</taxon>
        <taxon>Gunneridae</taxon>
        <taxon>Pentapetalae</taxon>
        <taxon>rosids</taxon>
        <taxon>malvids</taxon>
        <taxon>Sapindales</taxon>
        <taxon>Rutaceae</taxon>
        <taxon>Aurantioideae</taxon>
        <taxon>Citrus</taxon>
    </lineage>
</organism>
<evidence type="ECO:0000313" key="3">
    <source>
        <dbReference type="Proteomes" id="UP000027120"/>
    </source>
</evidence>
<feature type="region of interest" description="Disordered" evidence="1">
    <location>
        <begin position="1"/>
        <end position="26"/>
    </location>
</feature>
<proteinExistence type="predicted"/>
<protein>
    <recommendedName>
        <fullName evidence="4">Metallo-beta-lactamase domain-containing protein</fullName>
    </recommendedName>
</protein>
<keyword evidence="3" id="KW-1185">Reference proteome</keyword>
<gene>
    <name evidence="2" type="ORF">CISIN_1g041025mg</name>
</gene>
<evidence type="ECO:0008006" key="4">
    <source>
        <dbReference type="Google" id="ProtNLM"/>
    </source>
</evidence>
<reference evidence="2 3" key="1">
    <citation type="submission" date="2014-04" db="EMBL/GenBank/DDBJ databases">
        <authorList>
            <consortium name="International Citrus Genome Consortium"/>
            <person name="Gmitter F."/>
            <person name="Chen C."/>
            <person name="Farmerie W."/>
            <person name="Harkins T."/>
            <person name="Desany B."/>
            <person name="Mohiuddin M."/>
            <person name="Kodira C."/>
            <person name="Borodovsky M."/>
            <person name="Lomsadze A."/>
            <person name="Burns P."/>
            <person name="Jenkins J."/>
            <person name="Prochnik S."/>
            <person name="Shu S."/>
            <person name="Chapman J."/>
            <person name="Pitluck S."/>
            <person name="Schmutz J."/>
            <person name="Rokhsar D."/>
        </authorList>
    </citation>
    <scope>NUCLEOTIDE SEQUENCE</scope>
</reference>
<sequence>MIDCSTAVELQNGHEAKEEEKSGRGMQVQGCKVEGLSIASPSRSISLNFLFTSHAHMDHIFTLLVLHIWRYSKNKFQPLKEKQKENQKPQKRKWLKVSN</sequence>
<feature type="compositionally biased region" description="Basic and acidic residues" evidence="1">
    <location>
        <begin position="79"/>
        <end position="88"/>
    </location>
</feature>